<dbReference type="InterPro" id="IPR002423">
    <property type="entry name" value="Cpn60/GroEL/TCP-1"/>
</dbReference>
<feature type="region of interest" description="Disordered" evidence="5">
    <location>
        <begin position="233"/>
        <end position="264"/>
    </location>
</feature>
<reference evidence="7 8" key="1">
    <citation type="journal article" date="2015" name="Genome Biol. Evol.">
        <title>Comparative Genomics of a Bacterivorous Green Alga Reveals Evolutionary Causalities and Consequences of Phago-Mixotrophic Mode of Nutrition.</title>
        <authorList>
            <person name="Burns J.A."/>
            <person name="Paasch A."/>
            <person name="Narechania A."/>
            <person name="Kim E."/>
        </authorList>
    </citation>
    <scope>NUCLEOTIDE SEQUENCE [LARGE SCALE GENOMIC DNA]</scope>
    <source>
        <strain evidence="7 8">PLY_AMNH</strain>
    </source>
</reference>
<sequence>MFKGSVLPQPRKKEPLLGSLSWTQDLRSERAALVVFQAAASSARSLLGPHPARKCLQDSQDSEGGELLGSQVERLLEALAHCQQHPAVHLLSTAAHAQVKSAGSGAAWMAVLSGLLMSTADRLLSEGVPQDAVLAGLNSGAALVRETIRKAALPCAEVVRFMDREALRSFLIGVRGHVLVVPAEADTASMILAQSCWGCGLQQAQLSRCSICKVAKYCSAACQRGHWRIHKPNCSKDTMQSQASTATSDISSPEPREQQAEATRQEKQLAALGIGLAHGQTLPMQLALAMALQQQPRLPPALGGLVDAPAGLCLEHLWVERLVGPPSHVSFVIPGVCVPVHADMVDVQDLQQVVPYQSISTQDAEESYWKWSKPTGMQRCGWRIAVLEGSVSGAHRSEDCIARSAEDLTAVAGAQNAKISKVAQQLIQRLRACQAELLVASGDVPKDIRRQCAAAGFLVLANLGVRRAAHLAKATGGQLALDAMRISPRHVGSCPLHLQVLEGGCSEEELMTSPHPHARGAAIRSPQFLLRMQVGDKASRMQPVSTAVICSPIEALALEMEAGVWRCLKRLRGTLEQGCVLLGAGRMELLCIDALQAAEAEAVAKLPRQGLQESMVPDLAVNQDYQLYEPLLLAGWADSLRQVLHIALQNFGMGYSEAATTVSNRLADLKQRASGRRVDLKVEDSEGSEACDSLTEEFSLDDLQSRISGVNSAMHLLHMLLNADGVITNQSQFHNELR</sequence>
<dbReference type="SUPFAM" id="SSF48592">
    <property type="entry name" value="GroEL equatorial domain-like"/>
    <property type="match status" value="1"/>
</dbReference>
<dbReference type="InterPro" id="IPR027410">
    <property type="entry name" value="TCP-1-like_intermed_sf"/>
</dbReference>
<protein>
    <recommendedName>
        <fullName evidence="6">MYND-type domain-containing protein</fullName>
    </recommendedName>
</protein>
<dbReference type="InterPro" id="IPR027409">
    <property type="entry name" value="GroEL-like_apical_dom_sf"/>
</dbReference>
<dbReference type="GO" id="GO:0008270">
    <property type="term" value="F:zinc ion binding"/>
    <property type="evidence" value="ECO:0007669"/>
    <property type="project" value="UniProtKB-KW"/>
</dbReference>
<keyword evidence="3" id="KW-0862">Zinc</keyword>
<dbReference type="InterPro" id="IPR042984">
    <property type="entry name" value="BBS12"/>
</dbReference>
<proteinExistence type="predicted"/>
<organism evidence="7 8">
    <name type="scientific">Cymbomonas tetramitiformis</name>
    <dbReference type="NCBI Taxonomy" id="36881"/>
    <lineage>
        <taxon>Eukaryota</taxon>
        <taxon>Viridiplantae</taxon>
        <taxon>Chlorophyta</taxon>
        <taxon>Pyramimonadophyceae</taxon>
        <taxon>Pyramimonadales</taxon>
        <taxon>Pyramimonadaceae</taxon>
        <taxon>Cymbomonas</taxon>
    </lineage>
</organism>
<dbReference type="PROSITE" id="PS50865">
    <property type="entry name" value="ZF_MYND_2"/>
    <property type="match status" value="1"/>
</dbReference>
<evidence type="ECO:0000259" key="6">
    <source>
        <dbReference type="PROSITE" id="PS50865"/>
    </source>
</evidence>
<keyword evidence="1" id="KW-0479">Metal-binding</keyword>
<evidence type="ECO:0000256" key="2">
    <source>
        <dbReference type="ARBA" id="ARBA00022771"/>
    </source>
</evidence>
<accession>A0AAE0F6Z4</accession>
<dbReference type="GO" id="GO:0045494">
    <property type="term" value="P:photoreceptor cell maintenance"/>
    <property type="evidence" value="ECO:0007669"/>
    <property type="project" value="TreeGrafter"/>
</dbReference>
<dbReference type="PROSITE" id="PS01360">
    <property type="entry name" value="ZF_MYND_1"/>
    <property type="match status" value="1"/>
</dbReference>
<feature type="compositionally biased region" description="Basic and acidic residues" evidence="5">
    <location>
        <begin position="254"/>
        <end position="264"/>
    </location>
</feature>
<dbReference type="PANTHER" id="PTHR46883:SF1">
    <property type="entry name" value="BARDET-BIEDL SYNDROME 12 PROTEIN"/>
    <property type="match status" value="1"/>
</dbReference>
<comment type="caution">
    <text evidence="7">The sequence shown here is derived from an EMBL/GenBank/DDBJ whole genome shotgun (WGS) entry which is preliminary data.</text>
</comment>
<dbReference type="AlphaFoldDB" id="A0AAE0F6Z4"/>
<evidence type="ECO:0000256" key="3">
    <source>
        <dbReference type="ARBA" id="ARBA00022833"/>
    </source>
</evidence>
<keyword evidence="8" id="KW-1185">Reference proteome</keyword>
<dbReference type="InterPro" id="IPR027413">
    <property type="entry name" value="GROEL-like_equatorial_sf"/>
</dbReference>
<dbReference type="SUPFAM" id="SSF144232">
    <property type="entry name" value="HIT/MYND zinc finger-like"/>
    <property type="match status" value="1"/>
</dbReference>
<dbReference type="Gene3D" id="1.10.560.10">
    <property type="entry name" value="GroEL-like equatorial domain"/>
    <property type="match status" value="2"/>
</dbReference>
<dbReference type="Gene3D" id="3.50.7.10">
    <property type="entry name" value="GroEL"/>
    <property type="match status" value="1"/>
</dbReference>
<dbReference type="Gene3D" id="6.10.140.2220">
    <property type="match status" value="1"/>
</dbReference>
<evidence type="ECO:0000313" key="8">
    <source>
        <dbReference type="Proteomes" id="UP001190700"/>
    </source>
</evidence>
<dbReference type="Pfam" id="PF00118">
    <property type="entry name" value="Cpn60_TCP1"/>
    <property type="match status" value="2"/>
</dbReference>
<feature type="compositionally biased region" description="Polar residues" evidence="5">
    <location>
        <begin position="235"/>
        <end position="251"/>
    </location>
</feature>
<evidence type="ECO:0000256" key="1">
    <source>
        <dbReference type="ARBA" id="ARBA00022723"/>
    </source>
</evidence>
<evidence type="ECO:0000313" key="7">
    <source>
        <dbReference type="EMBL" id="KAK3253642.1"/>
    </source>
</evidence>
<evidence type="ECO:0000256" key="4">
    <source>
        <dbReference type="PROSITE-ProRule" id="PRU00134"/>
    </source>
</evidence>
<dbReference type="Proteomes" id="UP001190700">
    <property type="component" value="Unassembled WGS sequence"/>
</dbReference>
<dbReference type="Gene3D" id="3.30.260.10">
    <property type="entry name" value="TCP-1-like chaperonin intermediate domain"/>
    <property type="match status" value="1"/>
</dbReference>
<dbReference type="EMBL" id="LGRX02024707">
    <property type="protein sequence ID" value="KAK3253642.1"/>
    <property type="molecule type" value="Genomic_DNA"/>
</dbReference>
<gene>
    <name evidence="7" type="ORF">CYMTET_37111</name>
</gene>
<feature type="domain" description="MYND-type" evidence="6">
    <location>
        <begin position="196"/>
        <end position="234"/>
    </location>
</feature>
<dbReference type="GO" id="GO:0005524">
    <property type="term" value="F:ATP binding"/>
    <property type="evidence" value="ECO:0007669"/>
    <property type="project" value="InterPro"/>
</dbReference>
<keyword evidence="2 4" id="KW-0863">Zinc-finger</keyword>
<evidence type="ECO:0000256" key="5">
    <source>
        <dbReference type="SAM" id="MobiDB-lite"/>
    </source>
</evidence>
<name>A0AAE0F6Z4_9CHLO</name>
<dbReference type="GO" id="GO:0051131">
    <property type="term" value="P:chaperone-mediated protein complex assembly"/>
    <property type="evidence" value="ECO:0007669"/>
    <property type="project" value="InterPro"/>
</dbReference>
<dbReference type="InterPro" id="IPR002893">
    <property type="entry name" value="Znf_MYND"/>
</dbReference>
<dbReference type="Pfam" id="PF01753">
    <property type="entry name" value="zf-MYND"/>
    <property type="match status" value="1"/>
</dbReference>
<dbReference type="PANTHER" id="PTHR46883">
    <property type="entry name" value="BARDET-BIEDL SYNDROME 12 PROTEIN"/>
    <property type="match status" value="1"/>
</dbReference>